<dbReference type="PANTHER" id="PTHR33525:SF4">
    <property type="entry name" value="CYCLIC DI-GMP PHOSPHODIESTERASE CDGJ"/>
    <property type="match status" value="1"/>
</dbReference>
<dbReference type="PANTHER" id="PTHR33525">
    <property type="match status" value="1"/>
</dbReference>
<reference evidence="2" key="1">
    <citation type="submission" date="2023-09" db="EMBL/GenBank/DDBJ databases">
        <title>Paucibacter sp. APW11 Genome sequencing and assembly.</title>
        <authorList>
            <person name="Kim I."/>
        </authorList>
    </citation>
    <scope>NUCLEOTIDE SEQUENCE</scope>
    <source>
        <strain evidence="2">APW11</strain>
    </source>
</reference>
<dbReference type="Pfam" id="PF08668">
    <property type="entry name" value="HDOD"/>
    <property type="match status" value="1"/>
</dbReference>
<dbReference type="Proteomes" id="UP001246372">
    <property type="component" value="Unassembled WGS sequence"/>
</dbReference>
<feature type="domain" description="HDOD" evidence="1">
    <location>
        <begin position="197"/>
        <end position="383"/>
    </location>
</feature>
<name>A0ABU3P9T5_9BURK</name>
<dbReference type="InterPro" id="IPR052340">
    <property type="entry name" value="RNase_Y/CdgJ"/>
</dbReference>
<dbReference type="RefSeq" id="WP_315649805.1">
    <property type="nucleotide sequence ID" value="NZ_JAVXZY010000002.1"/>
</dbReference>
<evidence type="ECO:0000313" key="2">
    <source>
        <dbReference type="EMBL" id="MDT8999317.1"/>
    </source>
</evidence>
<evidence type="ECO:0000313" key="3">
    <source>
        <dbReference type="Proteomes" id="UP001246372"/>
    </source>
</evidence>
<dbReference type="InterPro" id="IPR013976">
    <property type="entry name" value="HDOD"/>
</dbReference>
<sequence>MSSTHPILGQLILGYAPLIDRQRLVMASRLTVLPQRPELRLSGSELLAALADTFADPTKPAVLNVLSESLLAELLSLALPAHLWLEVPSFMVAEHAESIAQLHRQGATLLLKGLPSSPLAPPLGACFKQLVLDLDDARLRPPAELKAACAGLPLWLSGARGAADVDEAFALGATAVLGWPVDGAYEPPAGAAAKSEIQADLQVIVELMSRVDQAEDIDRIEQTLKRDPSLAFKLLRYMNSAAFGLPVEVSSFRHAIMLLGYARLKRWLALLLTTASKDHSMRPIMYGALRRGLMMEELARGMTEADMRDEMFICGLFSLLDHMLKQPFAKLLQSIPVPERVRQALVDHSGPYHPYLALVRATESESAFDIRDAAEALMLGAEEINHGVQRALAKAAQLE</sequence>
<dbReference type="Gene3D" id="1.10.3210.10">
    <property type="entry name" value="Hypothetical protein af1432"/>
    <property type="match status" value="1"/>
</dbReference>
<dbReference type="EMBL" id="JAVXZY010000002">
    <property type="protein sequence ID" value="MDT8999317.1"/>
    <property type="molecule type" value="Genomic_DNA"/>
</dbReference>
<proteinExistence type="predicted"/>
<accession>A0ABU3P9T5</accession>
<dbReference type="SUPFAM" id="SSF109604">
    <property type="entry name" value="HD-domain/PDEase-like"/>
    <property type="match status" value="1"/>
</dbReference>
<gene>
    <name evidence="2" type="ORF">RQP53_08575</name>
</gene>
<organism evidence="2 3">
    <name type="scientific">Roseateles aquae</name>
    <dbReference type="NCBI Taxonomy" id="3077235"/>
    <lineage>
        <taxon>Bacteria</taxon>
        <taxon>Pseudomonadati</taxon>
        <taxon>Pseudomonadota</taxon>
        <taxon>Betaproteobacteria</taxon>
        <taxon>Burkholderiales</taxon>
        <taxon>Sphaerotilaceae</taxon>
        <taxon>Roseateles</taxon>
    </lineage>
</organism>
<evidence type="ECO:0000259" key="1">
    <source>
        <dbReference type="PROSITE" id="PS51833"/>
    </source>
</evidence>
<dbReference type="PROSITE" id="PS51833">
    <property type="entry name" value="HDOD"/>
    <property type="match status" value="1"/>
</dbReference>
<protein>
    <submittedName>
        <fullName evidence="2">HDOD domain-containing protein</fullName>
    </submittedName>
</protein>
<keyword evidence="3" id="KW-1185">Reference proteome</keyword>
<comment type="caution">
    <text evidence="2">The sequence shown here is derived from an EMBL/GenBank/DDBJ whole genome shotgun (WGS) entry which is preliminary data.</text>
</comment>